<feature type="transmembrane region" description="Helical" evidence="1">
    <location>
        <begin position="277"/>
        <end position="300"/>
    </location>
</feature>
<evidence type="ECO:0000313" key="3">
    <source>
        <dbReference type="EMBL" id="GAH99025.1"/>
    </source>
</evidence>
<dbReference type="EMBL" id="BARV01000486">
    <property type="protein sequence ID" value="GAH99025.1"/>
    <property type="molecule type" value="Genomic_DNA"/>
</dbReference>
<evidence type="ECO:0000259" key="2">
    <source>
        <dbReference type="Pfam" id="PF19830"/>
    </source>
</evidence>
<keyword evidence="1" id="KW-0812">Transmembrane</keyword>
<feature type="transmembrane region" description="Helical" evidence="1">
    <location>
        <begin position="125"/>
        <end position="144"/>
    </location>
</feature>
<comment type="caution">
    <text evidence="3">The sequence shown here is derived from an EMBL/GenBank/DDBJ whole genome shotgun (WGS) entry which is preliminary data.</text>
</comment>
<gene>
    <name evidence="3" type="ORF">S06H3_01825</name>
</gene>
<sequence length="557" mass="65267">HDYGGTIQYQFTDTLVYLFSNIFGEISAYNIFLFLSFPLSAITMYFLVHYFTKNKIVSIISGLIYSLCPYHYLRIQGHLLLSLIEWIPLYFLFLFKFDEKKTFKNAITWGFVFSLLFLMAYYYGFFTIILTILFFMLKILYSIVKEKKVGISFLDFLKIILAGFVFILIVLPHFLPLFKAIEREPTDFAKGLDQLETYSARIWEYFIPSVGNPFLKNFISNFVFTHLHGSNLMESTLYLGYVPIIFGVIGIYFLYFSKNKVKSDDNSNLIQKNKNFLLFYLTILLIFSVIISLDPIVNIGSKEIKFPSYYLFKLIPIFRVYTRFYPFILMSLIVIASIGMSKILEKIKSVKYKVIFAIVVILFIIFEFINFPPFNVTDLSKTPDVYKWIKEQPGDFIIVEYPLASGEHIENSIYSFYQFRHQKRMFNGIYLHTYADEIRKIVDDLREPSDIDLLKFYGIKYVIAHENQPEHAEYKLHNLEKLDLINQFEGATVYDTGIKVLNKEIYSAKDIYWVEGDIYSLSEILNIIESVYSDHMLPMKNSYFPSNGILNSNGSDT</sequence>
<feature type="transmembrane region" description="Helical" evidence="1">
    <location>
        <begin position="79"/>
        <end position="95"/>
    </location>
</feature>
<feature type="transmembrane region" description="Helical" evidence="1">
    <location>
        <begin position="238"/>
        <end position="256"/>
    </location>
</feature>
<dbReference type="Pfam" id="PF19830">
    <property type="entry name" value="DUF6311"/>
    <property type="match status" value="1"/>
</dbReference>
<keyword evidence="1" id="KW-0472">Membrane</keyword>
<reference evidence="3" key="1">
    <citation type="journal article" date="2014" name="Front. Microbiol.">
        <title>High frequency of phylogenetically diverse reductive dehalogenase-homologous genes in deep subseafloor sedimentary metagenomes.</title>
        <authorList>
            <person name="Kawai M."/>
            <person name="Futagami T."/>
            <person name="Toyoda A."/>
            <person name="Takaki Y."/>
            <person name="Nishi S."/>
            <person name="Hori S."/>
            <person name="Arai W."/>
            <person name="Tsubouchi T."/>
            <person name="Morono Y."/>
            <person name="Uchiyama I."/>
            <person name="Ito T."/>
            <person name="Fujiyama A."/>
            <person name="Inagaki F."/>
            <person name="Takami H."/>
        </authorList>
    </citation>
    <scope>NUCLEOTIDE SEQUENCE</scope>
    <source>
        <strain evidence="3">Expedition CK06-06</strain>
    </source>
</reference>
<feature type="domain" description="DUF6311" evidence="2">
    <location>
        <begin position="28"/>
        <end position="360"/>
    </location>
</feature>
<keyword evidence="1" id="KW-1133">Transmembrane helix</keyword>
<feature type="transmembrane region" description="Helical" evidence="1">
    <location>
        <begin position="26"/>
        <end position="48"/>
    </location>
</feature>
<evidence type="ECO:0000256" key="1">
    <source>
        <dbReference type="SAM" id="Phobius"/>
    </source>
</evidence>
<feature type="transmembrane region" description="Helical" evidence="1">
    <location>
        <begin position="320"/>
        <end position="340"/>
    </location>
</feature>
<feature type="non-terminal residue" evidence="3">
    <location>
        <position position="1"/>
    </location>
</feature>
<feature type="transmembrane region" description="Helical" evidence="1">
    <location>
        <begin position="156"/>
        <end position="175"/>
    </location>
</feature>
<protein>
    <recommendedName>
        <fullName evidence="2">DUF6311 domain-containing protein</fullName>
    </recommendedName>
</protein>
<accession>X1KZG7</accession>
<name>X1KZG7_9ZZZZ</name>
<dbReference type="AlphaFoldDB" id="X1KZG7"/>
<proteinExistence type="predicted"/>
<feature type="transmembrane region" description="Helical" evidence="1">
    <location>
        <begin position="352"/>
        <end position="371"/>
    </location>
</feature>
<organism evidence="3">
    <name type="scientific">marine sediment metagenome</name>
    <dbReference type="NCBI Taxonomy" id="412755"/>
    <lineage>
        <taxon>unclassified sequences</taxon>
        <taxon>metagenomes</taxon>
        <taxon>ecological metagenomes</taxon>
    </lineage>
</organism>
<dbReference type="InterPro" id="IPR046278">
    <property type="entry name" value="DUF6311"/>
</dbReference>